<organism evidence="1 2">
    <name type="scientific">Algibacter luteus</name>
    <dbReference type="NCBI Taxonomy" id="1178825"/>
    <lineage>
        <taxon>Bacteria</taxon>
        <taxon>Pseudomonadati</taxon>
        <taxon>Bacteroidota</taxon>
        <taxon>Flavobacteriia</taxon>
        <taxon>Flavobacteriales</taxon>
        <taxon>Flavobacteriaceae</taxon>
        <taxon>Algibacter</taxon>
    </lineage>
</organism>
<proteinExistence type="predicted"/>
<keyword evidence="2" id="KW-1185">Reference proteome</keyword>
<accession>A0A1M6D6C3</accession>
<sequence length="42" mass="4945">MNIATNLPELPTDNESKFKETLKENLKFLKSLVYLTKKLFML</sequence>
<reference evidence="1 2" key="1">
    <citation type="submission" date="2016-11" db="EMBL/GenBank/DDBJ databases">
        <authorList>
            <person name="Jaros S."/>
            <person name="Januszkiewicz K."/>
            <person name="Wedrychowicz H."/>
        </authorList>
    </citation>
    <scope>NUCLEOTIDE SEQUENCE [LARGE SCALE GENOMIC DNA]</scope>
    <source>
        <strain evidence="1 2">CGMCC 1.12213</strain>
    </source>
</reference>
<dbReference type="EMBL" id="FQYK01000003">
    <property type="protein sequence ID" value="SHI68693.1"/>
    <property type="molecule type" value="Genomic_DNA"/>
</dbReference>
<evidence type="ECO:0000313" key="2">
    <source>
        <dbReference type="Proteomes" id="UP000184396"/>
    </source>
</evidence>
<name>A0A1M6D6C3_9FLAO</name>
<protein>
    <submittedName>
        <fullName evidence="1">Uncharacterized protein</fullName>
    </submittedName>
</protein>
<gene>
    <name evidence="1" type="ORF">SAMN05216261_1382</name>
</gene>
<evidence type="ECO:0000313" key="1">
    <source>
        <dbReference type="EMBL" id="SHI68693.1"/>
    </source>
</evidence>
<dbReference type="Proteomes" id="UP000184396">
    <property type="component" value="Unassembled WGS sequence"/>
</dbReference>
<dbReference type="STRING" id="1178825.SAMN05216261_1382"/>
<dbReference type="AlphaFoldDB" id="A0A1M6D6C3"/>